<keyword evidence="1" id="KW-0812">Transmembrane</keyword>
<name>A0A2W5ZAS3_9BACT</name>
<keyword evidence="1" id="KW-0472">Membrane</keyword>
<reference evidence="3 4" key="1">
    <citation type="journal article" date="2017" name="Nature">
        <title>Atmospheric trace gases support primary production in Antarctic desert surface soil.</title>
        <authorList>
            <person name="Ji M."/>
            <person name="Greening C."/>
            <person name="Vanwonterghem I."/>
            <person name="Carere C.R."/>
            <person name="Bay S.K."/>
            <person name="Steen J.A."/>
            <person name="Montgomery K."/>
            <person name="Lines T."/>
            <person name="Beardall J."/>
            <person name="van Dorst J."/>
            <person name="Snape I."/>
            <person name="Stott M.B."/>
            <person name="Hugenholtz P."/>
            <person name="Ferrari B.C."/>
        </authorList>
    </citation>
    <scope>NUCLEOTIDE SEQUENCE [LARGE SCALE GENOMIC DNA]</scope>
    <source>
        <strain evidence="3">RRmetagenome_bin12</strain>
    </source>
</reference>
<dbReference type="Proteomes" id="UP000606991">
    <property type="component" value="Unassembled WGS sequence"/>
</dbReference>
<proteinExistence type="predicted"/>
<organism evidence="3 4">
    <name type="scientific">Candidatus Aeolococcus gillhamiae</name>
    <dbReference type="NCBI Taxonomy" id="3127015"/>
    <lineage>
        <taxon>Bacteria</taxon>
        <taxon>Bacillati</taxon>
        <taxon>Candidatus Dormiibacterota</taxon>
        <taxon>Candidatus Dormibacteria</taxon>
        <taxon>Candidatus Aeolococcales</taxon>
        <taxon>Candidatus Aeolococcaceae</taxon>
        <taxon>Candidatus Aeolococcus</taxon>
    </lineage>
</organism>
<reference evidence="2 5" key="3">
    <citation type="submission" date="2020-10" db="EMBL/GenBank/DDBJ databases">
        <title>Ca. Dormibacterota MAGs.</title>
        <authorList>
            <person name="Montgomery K."/>
        </authorList>
    </citation>
    <scope>NUCLEOTIDE SEQUENCE [LARGE SCALE GENOMIC DNA]</scope>
    <source>
        <strain evidence="2">SC8812_S17_18</strain>
    </source>
</reference>
<gene>
    <name evidence="3" type="ORF">DLM65_03665</name>
    <name evidence="2" type="ORF">JF886_10685</name>
</gene>
<evidence type="ECO:0000313" key="3">
    <source>
        <dbReference type="EMBL" id="PZR82502.1"/>
    </source>
</evidence>
<accession>A0A2W5ZAS3</accession>
<comment type="caution">
    <text evidence="3">The sequence shown here is derived from an EMBL/GenBank/DDBJ whole genome shotgun (WGS) entry which is preliminary data.</text>
</comment>
<protein>
    <submittedName>
        <fullName evidence="3">Uncharacterized protein</fullName>
    </submittedName>
</protein>
<keyword evidence="1" id="KW-1133">Transmembrane helix</keyword>
<dbReference type="EMBL" id="QHBU01000070">
    <property type="protein sequence ID" value="PZR82502.1"/>
    <property type="molecule type" value="Genomic_DNA"/>
</dbReference>
<accession>A0A934K315</accession>
<feature type="transmembrane region" description="Helical" evidence="1">
    <location>
        <begin position="88"/>
        <end position="106"/>
    </location>
</feature>
<dbReference type="EMBL" id="JAEKNS010000111">
    <property type="protein sequence ID" value="MBJ7595306.1"/>
    <property type="molecule type" value="Genomic_DNA"/>
</dbReference>
<sequence length="130" mass="13335">MILAVPLPPTPGQVALGVLGVLAGAVIASVSAFLARRGRNWLYHLGTAGGLLIVAGIVGQRTVADGARLGAWDAGIAVPVVGVHLDPVAAGGIILTLLAVTLILLFERVVDEDDRPPPLMHRALEDDDAV</sequence>
<dbReference type="AlphaFoldDB" id="A0A2W5ZAS3"/>
<dbReference type="Proteomes" id="UP000248724">
    <property type="component" value="Unassembled WGS sequence"/>
</dbReference>
<feature type="transmembrane region" description="Helical" evidence="1">
    <location>
        <begin position="12"/>
        <end position="34"/>
    </location>
</feature>
<feature type="transmembrane region" description="Helical" evidence="1">
    <location>
        <begin position="41"/>
        <end position="59"/>
    </location>
</feature>
<evidence type="ECO:0000313" key="4">
    <source>
        <dbReference type="Proteomes" id="UP000248724"/>
    </source>
</evidence>
<evidence type="ECO:0000313" key="5">
    <source>
        <dbReference type="Proteomes" id="UP000606991"/>
    </source>
</evidence>
<dbReference type="RefSeq" id="WP_337312294.1">
    <property type="nucleotide sequence ID" value="NZ_JAEKNS010000111.1"/>
</dbReference>
<reference evidence="3" key="2">
    <citation type="submission" date="2018-05" db="EMBL/GenBank/DDBJ databases">
        <authorList>
            <person name="Ferrari B."/>
        </authorList>
    </citation>
    <scope>NUCLEOTIDE SEQUENCE</scope>
    <source>
        <strain evidence="3">RRmetagenome_bin12</strain>
    </source>
</reference>
<evidence type="ECO:0000256" key="1">
    <source>
        <dbReference type="SAM" id="Phobius"/>
    </source>
</evidence>
<evidence type="ECO:0000313" key="2">
    <source>
        <dbReference type="EMBL" id="MBJ7595306.1"/>
    </source>
</evidence>